<dbReference type="SUPFAM" id="SSF51261">
    <property type="entry name" value="Duplicated hybrid motif"/>
    <property type="match status" value="1"/>
</dbReference>
<dbReference type="InterPro" id="IPR050570">
    <property type="entry name" value="Cell_wall_metabolism_enzyme"/>
</dbReference>
<organism evidence="3 4">
    <name type="scientific">Halomonas halophila</name>
    <dbReference type="NCBI Taxonomy" id="29573"/>
    <lineage>
        <taxon>Bacteria</taxon>
        <taxon>Pseudomonadati</taxon>
        <taxon>Pseudomonadota</taxon>
        <taxon>Gammaproteobacteria</taxon>
        <taxon>Oceanospirillales</taxon>
        <taxon>Halomonadaceae</taxon>
        <taxon>Halomonas</taxon>
    </lineage>
</organism>
<dbReference type="CDD" id="cd12797">
    <property type="entry name" value="M23_peptidase"/>
    <property type="match status" value="1"/>
</dbReference>
<protein>
    <recommendedName>
        <fullName evidence="2">LysM domain-containing protein</fullName>
    </recommendedName>
</protein>
<dbReference type="PROSITE" id="PS51782">
    <property type="entry name" value="LYSM"/>
    <property type="match status" value="2"/>
</dbReference>
<dbReference type="CDD" id="cd00118">
    <property type="entry name" value="LysM"/>
    <property type="match status" value="2"/>
</dbReference>
<feature type="compositionally biased region" description="Pro residues" evidence="1">
    <location>
        <begin position="172"/>
        <end position="182"/>
    </location>
</feature>
<dbReference type="InterPro" id="IPR018392">
    <property type="entry name" value="LysM"/>
</dbReference>
<dbReference type="Gene3D" id="3.10.350.10">
    <property type="entry name" value="LysM domain"/>
    <property type="match status" value="2"/>
</dbReference>
<feature type="region of interest" description="Disordered" evidence="1">
    <location>
        <begin position="149"/>
        <end position="189"/>
    </location>
</feature>
<dbReference type="InterPro" id="IPR016047">
    <property type="entry name" value="M23ase_b-sheet_dom"/>
</dbReference>
<dbReference type="Gene3D" id="2.70.70.10">
    <property type="entry name" value="Glucose Permease (Domain IIA)"/>
    <property type="match status" value="1"/>
</dbReference>
<evidence type="ECO:0000259" key="2">
    <source>
        <dbReference type="PROSITE" id="PS51782"/>
    </source>
</evidence>
<feature type="domain" description="LysM" evidence="2">
    <location>
        <begin position="46"/>
        <end position="90"/>
    </location>
</feature>
<dbReference type="InterPro" id="IPR036779">
    <property type="entry name" value="LysM_dom_sf"/>
</dbReference>
<dbReference type="RefSeq" id="WP_246124613.1">
    <property type="nucleotide sequence ID" value="NZ_BJUS01000002.1"/>
</dbReference>
<proteinExistence type="predicted"/>
<keyword evidence="4" id="KW-1185">Reference proteome</keyword>
<dbReference type="PROSITE" id="PS51257">
    <property type="entry name" value="PROKAR_LIPOPROTEIN"/>
    <property type="match status" value="1"/>
</dbReference>
<comment type="caution">
    <text evidence="3">The sequence shown here is derived from an EMBL/GenBank/DDBJ whole genome shotgun (WGS) entry which is preliminary data.</text>
</comment>
<evidence type="ECO:0000256" key="1">
    <source>
        <dbReference type="SAM" id="MobiDB-lite"/>
    </source>
</evidence>
<dbReference type="PANTHER" id="PTHR21666:SF270">
    <property type="entry name" value="MUREIN HYDROLASE ACTIVATOR ENVC"/>
    <property type="match status" value="1"/>
</dbReference>
<dbReference type="SUPFAM" id="SSF54106">
    <property type="entry name" value="LysM domain"/>
    <property type="match status" value="2"/>
</dbReference>
<feature type="domain" description="LysM" evidence="2">
    <location>
        <begin position="103"/>
        <end position="147"/>
    </location>
</feature>
<dbReference type="EMBL" id="BJUS01000002">
    <property type="protein sequence ID" value="GEK71801.1"/>
    <property type="molecule type" value="Genomic_DNA"/>
</dbReference>
<gene>
    <name evidence="3" type="ORF">HHA04nite_03450</name>
</gene>
<accession>A0ABQ0U068</accession>
<evidence type="ECO:0000313" key="3">
    <source>
        <dbReference type="EMBL" id="GEK71801.1"/>
    </source>
</evidence>
<feature type="compositionally biased region" description="Low complexity" evidence="1">
    <location>
        <begin position="152"/>
        <end position="171"/>
    </location>
</feature>
<dbReference type="Pfam" id="PF01476">
    <property type="entry name" value="LysM"/>
    <property type="match status" value="2"/>
</dbReference>
<reference evidence="3 4" key="1">
    <citation type="submission" date="2019-07" db="EMBL/GenBank/DDBJ databases">
        <title>Whole genome shotgun sequence of Halomonas halophila NBRC 102604.</title>
        <authorList>
            <person name="Hosoyama A."/>
            <person name="Uohara A."/>
            <person name="Ohji S."/>
            <person name="Ichikawa N."/>
        </authorList>
    </citation>
    <scope>NUCLEOTIDE SEQUENCE [LARGE SCALE GENOMIC DNA]</scope>
    <source>
        <strain evidence="3 4">NBRC 102604</strain>
    </source>
</reference>
<dbReference type="Pfam" id="PF01551">
    <property type="entry name" value="Peptidase_M23"/>
    <property type="match status" value="1"/>
</dbReference>
<dbReference type="Proteomes" id="UP000321121">
    <property type="component" value="Unassembled WGS sequence"/>
</dbReference>
<dbReference type="InterPro" id="IPR011055">
    <property type="entry name" value="Dup_hybrid_motif"/>
</dbReference>
<name>A0ABQ0U068_9GAMM</name>
<evidence type="ECO:0000313" key="4">
    <source>
        <dbReference type="Proteomes" id="UP000321121"/>
    </source>
</evidence>
<sequence length="308" mass="32931">MAQRPVAGQGRRPRYALTFLTLLLIALLAGCAGPSGVMRGGSPAGNWVTIQRGDTLGAIARRADVPLVRLRRFNPGVNPRGLAVGQRILVPSQNERAPSGGPYRYQIRPGDTYSAIARRFGTSPVSIAAANTGVSPTDLKVGQLVSVPLHGTRTASSRRSTSSAPSRSSSPSPRPAPDPGPVPSDARDWPWPLDDYRVARAFGQDSRGTLQPMLLATDQGARAKSVADGEVRFADSMRQLGRVVIVHHADNLQSVYAMCDSLLVDSGTRVSQGTPLCTVSRHASTGRYDLLFDMRHGGKPIDPRTVLR</sequence>
<dbReference type="PANTHER" id="PTHR21666">
    <property type="entry name" value="PEPTIDASE-RELATED"/>
    <property type="match status" value="1"/>
</dbReference>
<dbReference type="SMART" id="SM00257">
    <property type="entry name" value="LysM"/>
    <property type="match status" value="2"/>
</dbReference>